<keyword evidence="4" id="KW-1185">Reference proteome</keyword>
<dbReference type="Proteomes" id="UP000321323">
    <property type="component" value="Chromosome"/>
</dbReference>
<evidence type="ECO:0000313" key="4">
    <source>
        <dbReference type="Proteomes" id="UP000321323"/>
    </source>
</evidence>
<organism evidence="3 4">
    <name type="scientific">[Empedobacter] haloabium</name>
    <dbReference type="NCBI Taxonomy" id="592317"/>
    <lineage>
        <taxon>Bacteria</taxon>
        <taxon>Pseudomonadati</taxon>
        <taxon>Pseudomonadota</taxon>
        <taxon>Betaproteobacteria</taxon>
        <taxon>Burkholderiales</taxon>
        <taxon>Oxalobacteraceae</taxon>
        <taxon>Telluria group</taxon>
        <taxon>Telluria group incertae sedis</taxon>
    </lineage>
</organism>
<accession>A0ABZ1URW7</accession>
<dbReference type="Pfam" id="PF07589">
    <property type="entry name" value="PEP-CTERM"/>
    <property type="match status" value="1"/>
</dbReference>
<keyword evidence="1" id="KW-0732">Signal</keyword>
<sequence>MKRLATGLLLGALIWHASTAHAAATIETAGFSLAWTESSANPLDMQLLSDTDGLVRIGMAMGTWGERWDTNMNGDGGIGNAAAHLLTGIVRQGYRITSMTLGAVVNGSLYLETRDCEQCETAPGTVDNSATLNWSILRAGEHAVLPAAYASHVDGVQAISATSRLPLEGPFQLALGAENTVAASSPVQYVWNGWNWDQTILQASAAVELSNVVLSVQVAPVPEPSSYAMLLAGLGVAGWMARRRRI</sequence>
<dbReference type="NCBIfam" id="TIGR02595">
    <property type="entry name" value="PEP_CTERM"/>
    <property type="match status" value="1"/>
</dbReference>
<feature type="chain" id="PRO_5046409762" evidence="1">
    <location>
        <begin position="23"/>
        <end position="246"/>
    </location>
</feature>
<evidence type="ECO:0000256" key="1">
    <source>
        <dbReference type="SAM" id="SignalP"/>
    </source>
</evidence>
<feature type="domain" description="Ice-binding protein C-terminal" evidence="2">
    <location>
        <begin position="220"/>
        <end position="244"/>
    </location>
</feature>
<dbReference type="EMBL" id="CP136508">
    <property type="protein sequence ID" value="WUR15274.1"/>
    <property type="molecule type" value="Genomic_DNA"/>
</dbReference>
<protein>
    <submittedName>
        <fullName evidence="3">PEP-CTERM sorting domain-containing protein</fullName>
    </submittedName>
</protein>
<proteinExistence type="predicted"/>
<evidence type="ECO:0000313" key="3">
    <source>
        <dbReference type="EMBL" id="WUR15274.1"/>
    </source>
</evidence>
<dbReference type="InterPro" id="IPR013424">
    <property type="entry name" value="Ice-binding_C"/>
</dbReference>
<evidence type="ECO:0000259" key="2">
    <source>
        <dbReference type="Pfam" id="PF07589"/>
    </source>
</evidence>
<feature type="signal peptide" evidence="1">
    <location>
        <begin position="1"/>
        <end position="22"/>
    </location>
</feature>
<name>A0ABZ1URW7_9BURK</name>
<gene>
    <name evidence="3" type="ORF">E7V67_009250</name>
</gene>
<reference evidence="3 4" key="1">
    <citation type="journal article" date="2019" name="Int. J. Syst. Evol. Microbiol.">
        <title>The Draft Whole-Genome Sequence of the Antibiotic Producer Empedobacter haloabium ATCC 31962 Provides Indications for Its Taxonomic Reclassification.</title>
        <authorList>
            <person name="Miess H."/>
            <person name="Arlt P."/>
            <person name="Apel A.K."/>
            <person name="Weber T."/>
            <person name="Nieselt K."/>
            <person name="Hanssen F."/>
            <person name="Czemmel S."/>
            <person name="Nahnsen S."/>
            <person name="Gross H."/>
        </authorList>
    </citation>
    <scope>NUCLEOTIDE SEQUENCE [LARGE SCALE GENOMIC DNA]</scope>
    <source>
        <strain evidence="3 4">ATCC 31962</strain>
    </source>
</reference>